<dbReference type="STRING" id="3055.A0A2K3E4T2"/>
<dbReference type="PANTHER" id="PTHR24353">
    <property type="entry name" value="CYCLIC NUCLEOTIDE-DEPENDENT PROTEIN KINASE"/>
    <property type="match status" value="1"/>
</dbReference>
<keyword evidence="4" id="KW-0418">Kinase</keyword>
<dbReference type="Gramene" id="PNW87799">
    <property type="protein sequence ID" value="PNW87799"/>
    <property type="gene ID" value="CHLRE_01g002550v5"/>
</dbReference>
<dbReference type="KEGG" id="cre:CHLRE_01g002550v5"/>
<keyword evidence="3" id="KW-0547">Nucleotide-binding</keyword>
<reference evidence="8 9" key="1">
    <citation type="journal article" date="2007" name="Science">
        <title>The Chlamydomonas genome reveals the evolution of key animal and plant functions.</title>
        <authorList>
            <person name="Merchant S.S."/>
            <person name="Prochnik S.E."/>
            <person name="Vallon O."/>
            <person name="Harris E.H."/>
            <person name="Karpowicz S.J."/>
            <person name="Witman G.B."/>
            <person name="Terry A."/>
            <person name="Salamov A."/>
            <person name="Fritz-Laylin L.K."/>
            <person name="Marechal-Drouard L."/>
            <person name="Marshall W.F."/>
            <person name="Qu L.H."/>
            <person name="Nelson D.R."/>
            <person name="Sanderfoot A.A."/>
            <person name="Spalding M.H."/>
            <person name="Kapitonov V.V."/>
            <person name="Ren Q."/>
            <person name="Ferris P."/>
            <person name="Lindquist E."/>
            <person name="Shapiro H."/>
            <person name="Lucas S.M."/>
            <person name="Grimwood J."/>
            <person name="Schmutz J."/>
            <person name="Cardol P."/>
            <person name="Cerutti H."/>
            <person name="Chanfreau G."/>
            <person name="Chen C.L."/>
            <person name="Cognat V."/>
            <person name="Croft M.T."/>
            <person name="Dent R."/>
            <person name="Dutcher S."/>
            <person name="Fernandez E."/>
            <person name="Fukuzawa H."/>
            <person name="Gonzalez-Ballester D."/>
            <person name="Gonzalez-Halphen D."/>
            <person name="Hallmann A."/>
            <person name="Hanikenne M."/>
            <person name="Hippler M."/>
            <person name="Inwood W."/>
            <person name="Jabbari K."/>
            <person name="Kalanon M."/>
            <person name="Kuras R."/>
            <person name="Lefebvre P.A."/>
            <person name="Lemaire S.D."/>
            <person name="Lobanov A.V."/>
            <person name="Lohr M."/>
            <person name="Manuell A."/>
            <person name="Meier I."/>
            <person name="Mets L."/>
            <person name="Mittag M."/>
            <person name="Mittelmeier T."/>
            <person name="Moroney J.V."/>
            <person name="Moseley J."/>
            <person name="Napoli C."/>
            <person name="Nedelcu A.M."/>
            <person name="Niyogi K."/>
            <person name="Novoselov S.V."/>
            <person name="Paulsen I.T."/>
            <person name="Pazour G."/>
            <person name="Purton S."/>
            <person name="Ral J.P."/>
            <person name="Riano-Pachon D.M."/>
            <person name="Riekhof W."/>
            <person name="Rymarquis L."/>
            <person name="Schroda M."/>
            <person name="Stern D."/>
            <person name="Umen J."/>
            <person name="Willows R."/>
            <person name="Wilson N."/>
            <person name="Zimmer S.L."/>
            <person name="Allmer J."/>
            <person name="Balk J."/>
            <person name="Bisova K."/>
            <person name="Chen C.J."/>
            <person name="Elias M."/>
            <person name="Gendler K."/>
            <person name="Hauser C."/>
            <person name="Lamb M.R."/>
            <person name="Ledford H."/>
            <person name="Long J.C."/>
            <person name="Minagawa J."/>
            <person name="Page M.D."/>
            <person name="Pan J."/>
            <person name="Pootakham W."/>
            <person name="Roje S."/>
            <person name="Rose A."/>
            <person name="Stahlberg E."/>
            <person name="Terauchi A.M."/>
            <person name="Yang P."/>
            <person name="Ball S."/>
            <person name="Bowler C."/>
            <person name="Dieckmann C.L."/>
            <person name="Gladyshev V.N."/>
            <person name="Green P."/>
            <person name="Jorgensen R."/>
            <person name="Mayfield S."/>
            <person name="Mueller-Roeber B."/>
            <person name="Rajamani S."/>
            <person name="Sayre R.T."/>
            <person name="Brokstein P."/>
            <person name="Dubchak I."/>
            <person name="Goodstein D."/>
            <person name="Hornick L."/>
            <person name="Huang Y.W."/>
            <person name="Jhaveri J."/>
            <person name="Luo Y."/>
            <person name="Martinez D."/>
            <person name="Ngau W.C."/>
            <person name="Otillar B."/>
            <person name="Poliakov A."/>
            <person name="Porter A."/>
            <person name="Szajkowski L."/>
            <person name="Werner G."/>
            <person name="Zhou K."/>
            <person name="Grigoriev I.V."/>
            <person name="Rokhsar D.S."/>
            <person name="Grossman A.R."/>
        </authorList>
    </citation>
    <scope>NUCLEOTIDE SEQUENCE [LARGE SCALE GENOMIC DNA]</scope>
    <source>
        <strain evidence="9">CC-503</strain>
    </source>
</reference>
<dbReference type="EMBL" id="CM008962">
    <property type="protein sequence ID" value="PNW87799.1"/>
    <property type="molecule type" value="Genomic_DNA"/>
</dbReference>
<feature type="domain" description="Protein kinase" evidence="7">
    <location>
        <begin position="80"/>
        <end position="354"/>
    </location>
</feature>
<protein>
    <recommendedName>
        <fullName evidence="7">Protein kinase domain-containing protein</fullName>
    </recommendedName>
</protein>
<dbReference type="GO" id="GO:0005524">
    <property type="term" value="F:ATP binding"/>
    <property type="evidence" value="ECO:0007669"/>
    <property type="project" value="UniProtKB-KW"/>
</dbReference>
<dbReference type="InterPro" id="IPR000719">
    <property type="entry name" value="Prot_kinase_dom"/>
</dbReference>
<keyword evidence="5" id="KW-0067">ATP-binding</keyword>
<evidence type="ECO:0000256" key="5">
    <source>
        <dbReference type="ARBA" id="ARBA00022840"/>
    </source>
</evidence>
<dbReference type="InParanoid" id="A0A2K3E4T2"/>
<keyword evidence="2" id="KW-0808">Transferase</keyword>
<dbReference type="GO" id="GO:0004674">
    <property type="term" value="F:protein serine/threonine kinase activity"/>
    <property type="evidence" value="ECO:0000318"/>
    <property type="project" value="GO_Central"/>
</dbReference>
<gene>
    <name evidence="8" type="ORF">CHLRE_01g002550v5</name>
</gene>
<dbReference type="PaxDb" id="3055-EDO98188"/>
<evidence type="ECO:0000256" key="1">
    <source>
        <dbReference type="ARBA" id="ARBA00022527"/>
    </source>
</evidence>
<dbReference type="Pfam" id="PF00069">
    <property type="entry name" value="Pkinase"/>
    <property type="match status" value="1"/>
</dbReference>
<dbReference type="SUPFAM" id="SSF56112">
    <property type="entry name" value="Protein kinase-like (PK-like)"/>
    <property type="match status" value="1"/>
</dbReference>
<proteinExistence type="predicted"/>
<dbReference type="Gene3D" id="3.30.200.20">
    <property type="entry name" value="Phosphorylase Kinase, domain 1"/>
    <property type="match status" value="1"/>
</dbReference>
<dbReference type="PANTHER" id="PTHR24353:SF147">
    <property type="entry name" value="CGMP-DEPENDENT SERINE_THREONIN PROTEIN KINASE-RELATED"/>
    <property type="match status" value="1"/>
</dbReference>
<evidence type="ECO:0000256" key="3">
    <source>
        <dbReference type="ARBA" id="ARBA00022741"/>
    </source>
</evidence>
<dbReference type="GO" id="GO:0005737">
    <property type="term" value="C:cytoplasm"/>
    <property type="evidence" value="ECO:0000318"/>
    <property type="project" value="GO_Central"/>
</dbReference>
<name>A0A2K3E4T2_CHLRE</name>
<dbReference type="RefSeq" id="XP_042928038.1">
    <property type="nucleotide sequence ID" value="XM_043058124.1"/>
</dbReference>
<dbReference type="InterPro" id="IPR011009">
    <property type="entry name" value="Kinase-like_dom_sf"/>
</dbReference>
<sequence length="393" mass="42890">MQQGSREPAALPGQAPEAPAETQRDLNEPDARNIRRSLEDSAKQRAAAARGLHDQTSVQRARVACASDREALAAAHKSDIKSVKVLGEGAFGIVDLVRVTTSGAGQLLCVRKKLLKASETNNNDPAKEVEALEAVRACPFITQLWSCVVGLYDYTLLLEYCPYGTLEGLLREVSERRSGTGNACLDFLLVAVLRSERRAGLNEDEARFYVACCLIALEDMHGRGYVHRDIKPSNCLLSESRYLLLSDLGLAKRLEGGARAHSTAGTPLYMAPEIVHGNKTGYGFSADIWSVGIMLWEMVDGAVPKWAAVSWYWTKTLHCPDTFSPELKDLLCRLLEKSPRDRPTATAALGHRWFAPLDLQALRARTLPPPAPAELAGLMIHTGPRGSGGDKHL</sequence>
<evidence type="ECO:0000259" key="7">
    <source>
        <dbReference type="PROSITE" id="PS50011"/>
    </source>
</evidence>
<dbReference type="PROSITE" id="PS50011">
    <property type="entry name" value="PROTEIN_KINASE_DOM"/>
    <property type="match status" value="1"/>
</dbReference>
<dbReference type="OrthoDB" id="524546at2759"/>
<dbReference type="InterPro" id="IPR008271">
    <property type="entry name" value="Ser/Thr_kinase_AS"/>
</dbReference>
<evidence type="ECO:0000256" key="6">
    <source>
        <dbReference type="SAM" id="MobiDB-lite"/>
    </source>
</evidence>
<dbReference type="PROSITE" id="PS00108">
    <property type="entry name" value="PROTEIN_KINASE_ST"/>
    <property type="match status" value="1"/>
</dbReference>
<dbReference type="GeneID" id="5725924"/>
<evidence type="ECO:0000256" key="2">
    <source>
        <dbReference type="ARBA" id="ARBA00022679"/>
    </source>
</evidence>
<dbReference type="Gene3D" id="1.10.510.10">
    <property type="entry name" value="Transferase(Phosphotransferase) domain 1"/>
    <property type="match status" value="1"/>
</dbReference>
<dbReference type="SMART" id="SM00220">
    <property type="entry name" value="S_TKc"/>
    <property type="match status" value="1"/>
</dbReference>
<dbReference type="AlphaFoldDB" id="A0A2K3E4T2"/>
<evidence type="ECO:0000313" key="8">
    <source>
        <dbReference type="EMBL" id="PNW87799.1"/>
    </source>
</evidence>
<feature type="compositionally biased region" description="Basic and acidic residues" evidence="6">
    <location>
        <begin position="22"/>
        <end position="43"/>
    </location>
</feature>
<organism evidence="8 9">
    <name type="scientific">Chlamydomonas reinhardtii</name>
    <name type="common">Chlamydomonas smithii</name>
    <dbReference type="NCBI Taxonomy" id="3055"/>
    <lineage>
        <taxon>Eukaryota</taxon>
        <taxon>Viridiplantae</taxon>
        <taxon>Chlorophyta</taxon>
        <taxon>core chlorophytes</taxon>
        <taxon>Chlorophyceae</taxon>
        <taxon>CS clade</taxon>
        <taxon>Chlamydomonadales</taxon>
        <taxon>Chlamydomonadaceae</taxon>
        <taxon>Chlamydomonas</taxon>
    </lineage>
</organism>
<accession>A0A2K3E4T2</accession>
<evidence type="ECO:0000313" key="9">
    <source>
        <dbReference type="Proteomes" id="UP000006906"/>
    </source>
</evidence>
<evidence type="ECO:0000256" key="4">
    <source>
        <dbReference type="ARBA" id="ARBA00022777"/>
    </source>
</evidence>
<keyword evidence="9" id="KW-1185">Reference proteome</keyword>
<keyword evidence="1" id="KW-0723">Serine/threonine-protein kinase</keyword>
<feature type="region of interest" description="Disordered" evidence="6">
    <location>
        <begin position="1"/>
        <end position="54"/>
    </location>
</feature>
<dbReference type="Proteomes" id="UP000006906">
    <property type="component" value="Chromosome 1"/>
</dbReference>